<dbReference type="VEuPathDB" id="AmoebaDB:ACA1_110510"/>
<dbReference type="STRING" id="1257118.L8HIL2"/>
<feature type="compositionally biased region" description="Basic and acidic residues" evidence="5">
    <location>
        <begin position="254"/>
        <end position="272"/>
    </location>
</feature>
<feature type="coiled-coil region" evidence="4">
    <location>
        <begin position="698"/>
        <end position="760"/>
    </location>
</feature>
<feature type="domain" description="TOG" evidence="7">
    <location>
        <begin position="1"/>
        <end position="231"/>
    </location>
</feature>
<keyword evidence="9" id="KW-1185">Reference proteome</keyword>
<evidence type="ECO:0000256" key="6">
    <source>
        <dbReference type="SAM" id="Phobius"/>
    </source>
</evidence>
<evidence type="ECO:0000256" key="2">
    <source>
        <dbReference type="ARBA" id="ARBA00022490"/>
    </source>
</evidence>
<dbReference type="OrthoDB" id="205662at2759"/>
<reference evidence="8 9" key="1">
    <citation type="journal article" date="2013" name="Genome Biol.">
        <title>Genome of Acanthamoeba castellanii highlights extensive lateral gene transfer and early evolution of tyrosine kinase signaling.</title>
        <authorList>
            <person name="Clarke M."/>
            <person name="Lohan A.J."/>
            <person name="Liu B."/>
            <person name="Lagkouvardos I."/>
            <person name="Roy S."/>
            <person name="Zafar N."/>
            <person name="Bertelli C."/>
            <person name="Schilde C."/>
            <person name="Kianianmomeni A."/>
            <person name="Burglin T.R."/>
            <person name="Frech C."/>
            <person name="Turcotte B."/>
            <person name="Kopec K.O."/>
            <person name="Synnott J.M."/>
            <person name="Choo C."/>
            <person name="Paponov I."/>
            <person name="Finkler A."/>
            <person name="Soon Heng Tan C."/>
            <person name="Hutchins A.P."/>
            <person name="Weinmeier T."/>
            <person name="Rattei T."/>
            <person name="Chu J.S."/>
            <person name="Gimenez G."/>
            <person name="Irimia M."/>
            <person name="Rigden D.J."/>
            <person name="Fitzpatrick D.A."/>
            <person name="Lorenzo-Morales J."/>
            <person name="Bateman A."/>
            <person name="Chiu C.H."/>
            <person name="Tang P."/>
            <person name="Hegemann P."/>
            <person name="Fromm H."/>
            <person name="Raoult D."/>
            <person name="Greub G."/>
            <person name="Miranda-Saavedra D."/>
            <person name="Chen N."/>
            <person name="Nash P."/>
            <person name="Ginger M.L."/>
            <person name="Horn M."/>
            <person name="Schaap P."/>
            <person name="Caler L."/>
            <person name="Loftus B."/>
        </authorList>
    </citation>
    <scope>NUCLEOTIDE SEQUENCE [LARGE SCALE GENOMIC DNA]</scope>
    <source>
        <strain evidence="8 9">Neff</strain>
    </source>
</reference>
<dbReference type="EMBL" id="KB007806">
    <property type="protein sequence ID" value="ELR25037.1"/>
    <property type="molecule type" value="Genomic_DNA"/>
</dbReference>
<evidence type="ECO:0000256" key="1">
    <source>
        <dbReference type="ARBA" id="ARBA00004245"/>
    </source>
</evidence>
<dbReference type="Proteomes" id="UP000011083">
    <property type="component" value="Unassembled WGS sequence"/>
</dbReference>
<evidence type="ECO:0000259" key="7">
    <source>
        <dbReference type="SMART" id="SM01349"/>
    </source>
</evidence>
<proteinExistence type="predicted"/>
<dbReference type="SMART" id="SM01349">
    <property type="entry name" value="TOG"/>
    <property type="match status" value="2"/>
</dbReference>
<name>L8HIL2_ACACF</name>
<evidence type="ECO:0000256" key="3">
    <source>
        <dbReference type="ARBA" id="ARBA00023212"/>
    </source>
</evidence>
<dbReference type="KEGG" id="acan:ACA1_110510"/>
<dbReference type="Pfam" id="PF21041">
    <property type="entry name" value="XMAP215_CLASP_TOG"/>
    <property type="match status" value="1"/>
</dbReference>
<dbReference type="GO" id="GO:0007051">
    <property type="term" value="P:spindle organization"/>
    <property type="evidence" value="ECO:0007669"/>
    <property type="project" value="InterPro"/>
</dbReference>
<dbReference type="GO" id="GO:0030951">
    <property type="term" value="P:establishment or maintenance of microtubule cytoskeleton polarity"/>
    <property type="evidence" value="ECO:0007669"/>
    <property type="project" value="InterPro"/>
</dbReference>
<dbReference type="GO" id="GO:0046785">
    <property type="term" value="P:microtubule polymerization"/>
    <property type="evidence" value="ECO:0007669"/>
    <property type="project" value="InterPro"/>
</dbReference>
<keyword evidence="6" id="KW-0812">Transmembrane</keyword>
<keyword evidence="4" id="KW-0175">Coiled coil</keyword>
<evidence type="ECO:0000256" key="5">
    <source>
        <dbReference type="SAM" id="MobiDB-lite"/>
    </source>
</evidence>
<dbReference type="Gene3D" id="1.25.10.10">
    <property type="entry name" value="Leucine-rich Repeat Variant"/>
    <property type="match status" value="2"/>
</dbReference>
<protein>
    <submittedName>
        <fullName evidence="8">HEAT repeat domain containing protein</fullName>
    </submittedName>
</protein>
<evidence type="ECO:0000313" key="9">
    <source>
        <dbReference type="Proteomes" id="UP000011083"/>
    </source>
</evidence>
<dbReference type="GeneID" id="14926078"/>
<dbReference type="InterPro" id="IPR011989">
    <property type="entry name" value="ARM-like"/>
</dbReference>
<dbReference type="InterPro" id="IPR045110">
    <property type="entry name" value="XMAP215"/>
</dbReference>
<evidence type="ECO:0000313" key="8">
    <source>
        <dbReference type="EMBL" id="ELR25037.1"/>
    </source>
</evidence>
<dbReference type="RefSeq" id="XP_004357192.1">
    <property type="nucleotide sequence ID" value="XM_004357136.1"/>
</dbReference>
<dbReference type="GO" id="GO:0051010">
    <property type="term" value="F:microtubule plus-end binding"/>
    <property type="evidence" value="ECO:0007669"/>
    <property type="project" value="InterPro"/>
</dbReference>
<keyword evidence="2" id="KW-0963">Cytoplasm</keyword>
<sequence length="851" mass="93874">MDLQKRLISKQWQDRIKAYEDLGDLLVRDVGGDAVARYAPFLKRMVADTANPRAQEAALSTLVSFLQHLATLRDPSRACPAELRNQVGETSLALVDKCLAGRSTTKEKAIQALLLFMQIGAVEPVLNQLLKGCQNKVAKVAASCLFCLKEAIRLFGAPSPIAPEPVLPILKASFDHSVQEVRTEALQLTVEFHSWLGSSFDASIQDMQLRPAQIKELEAAYEAKATKDPTPPTPERKVLHCSGGKITTRTPGDSQKRLSSSRDEDELSRELEAAASEGSFSLDAVDESSSSFDNGVPVEILVPGQPREEEARVGKLPKREWKETSNLPPISLLSMLTTEWYREMTTGVWQKRKEQLDNLVSWCGTPPQRLQTGDYTKLIKTLREMLGDSTTTTVVAASAIKAIGALAKGLGRDFLPYGKKLVPILLDDFKTKKSLVGAVIHDVLDDMHNSCFSISGTECLKWLKRCVANTQGATVTNLGPLSELLLKCVDDSQAEVRDGAYAVISLLHKFHGDALTQELSEGDLDRARLSKLKELTRSGSGVLERRLGGAVAIGLTHPVSPALDLTQRRRGPTGQQQRCRGIALLDPQQSPDRGAGHTSAAHVAQPELGLLTFAGCRDFTRIAGLDDHVIGLDHAVISIGGLDSRQHDHEALGAEQSRRVGVGLEREPGRRKRAADVIHAQGLVVYRLPTRESLSALRVGLARQLEAVEQRLEEAEARSAEDHHFAADMHAWNLQLLAQQKADQQRIRELEEMCKALMEEKEERGGNGNDSGDNYLPRQEELQTMTRDQLNEVERRQEEYLLTIRKIKVHLFPHTRALMKLAILSDTSSLISALICLLSVICYFPQISLIR</sequence>
<feature type="region of interest" description="Disordered" evidence="5">
    <location>
        <begin position="223"/>
        <end position="291"/>
    </location>
</feature>
<feature type="transmembrane region" description="Helical" evidence="6">
    <location>
        <begin position="830"/>
        <end position="850"/>
    </location>
</feature>
<dbReference type="GO" id="GO:0005856">
    <property type="term" value="C:cytoskeleton"/>
    <property type="evidence" value="ECO:0007669"/>
    <property type="project" value="UniProtKB-SubCell"/>
</dbReference>
<dbReference type="PANTHER" id="PTHR12609">
    <property type="entry name" value="MICROTUBULE ASSOCIATED PROTEIN XMAP215"/>
    <property type="match status" value="1"/>
</dbReference>
<dbReference type="InterPro" id="IPR048491">
    <property type="entry name" value="XMAP215_CLASP_TOG"/>
</dbReference>
<feature type="domain" description="TOG" evidence="7">
    <location>
        <begin position="325"/>
        <end position="545"/>
    </location>
</feature>
<dbReference type="SUPFAM" id="SSF48371">
    <property type="entry name" value="ARM repeat"/>
    <property type="match status" value="1"/>
</dbReference>
<evidence type="ECO:0000256" key="4">
    <source>
        <dbReference type="SAM" id="Coils"/>
    </source>
</evidence>
<accession>L8HIL2</accession>
<dbReference type="AlphaFoldDB" id="L8HIL2"/>
<keyword evidence="6" id="KW-0472">Membrane</keyword>
<dbReference type="InterPro" id="IPR016024">
    <property type="entry name" value="ARM-type_fold"/>
</dbReference>
<comment type="subcellular location">
    <subcellularLocation>
        <location evidence="1">Cytoplasm</location>
        <location evidence="1">Cytoskeleton</location>
    </subcellularLocation>
</comment>
<dbReference type="InterPro" id="IPR034085">
    <property type="entry name" value="TOG"/>
</dbReference>
<organism evidence="8 9">
    <name type="scientific">Acanthamoeba castellanii (strain ATCC 30010 / Neff)</name>
    <dbReference type="NCBI Taxonomy" id="1257118"/>
    <lineage>
        <taxon>Eukaryota</taxon>
        <taxon>Amoebozoa</taxon>
        <taxon>Discosea</taxon>
        <taxon>Longamoebia</taxon>
        <taxon>Centramoebida</taxon>
        <taxon>Acanthamoebidae</taxon>
        <taxon>Acanthamoeba</taxon>
    </lineage>
</organism>
<keyword evidence="6" id="KW-1133">Transmembrane helix</keyword>
<keyword evidence="3" id="KW-0206">Cytoskeleton</keyword>
<gene>
    <name evidence="8" type="ORF">ACA1_110510</name>
</gene>
<dbReference type="GO" id="GO:0061863">
    <property type="term" value="F:microtubule plus end polymerase"/>
    <property type="evidence" value="ECO:0007669"/>
    <property type="project" value="InterPro"/>
</dbReference>